<comment type="caution">
    <text evidence="2">The sequence shown here is derived from an EMBL/GenBank/DDBJ whole genome shotgun (WGS) entry which is preliminary data.</text>
</comment>
<reference evidence="2" key="1">
    <citation type="journal article" date="2023" name="Nat. Commun.">
        <title>Diploid and tetraploid genomes of Acorus and the evolution of monocots.</title>
        <authorList>
            <person name="Ma L."/>
            <person name="Liu K.W."/>
            <person name="Li Z."/>
            <person name="Hsiao Y.Y."/>
            <person name="Qi Y."/>
            <person name="Fu T."/>
            <person name="Tang G.D."/>
            <person name="Zhang D."/>
            <person name="Sun W.H."/>
            <person name="Liu D.K."/>
            <person name="Li Y."/>
            <person name="Chen G.Z."/>
            <person name="Liu X.D."/>
            <person name="Liao X.Y."/>
            <person name="Jiang Y.T."/>
            <person name="Yu X."/>
            <person name="Hao Y."/>
            <person name="Huang J."/>
            <person name="Zhao X.W."/>
            <person name="Ke S."/>
            <person name="Chen Y.Y."/>
            <person name="Wu W.L."/>
            <person name="Hsu J.L."/>
            <person name="Lin Y.F."/>
            <person name="Huang M.D."/>
            <person name="Li C.Y."/>
            <person name="Huang L."/>
            <person name="Wang Z.W."/>
            <person name="Zhao X."/>
            <person name="Zhong W.Y."/>
            <person name="Peng D.H."/>
            <person name="Ahmad S."/>
            <person name="Lan S."/>
            <person name="Zhang J.S."/>
            <person name="Tsai W.C."/>
            <person name="Van de Peer Y."/>
            <person name="Liu Z.J."/>
        </authorList>
    </citation>
    <scope>NUCLEOTIDE SEQUENCE</scope>
    <source>
        <strain evidence="2">CP</strain>
    </source>
</reference>
<protein>
    <recommendedName>
        <fullName evidence="4">Late embryogenesis abundant protein LEA-2 subgroup domain-containing protein</fullName>
    </recommendedName>
</protein>
<keyword evidence="3" id="KW-1185">Reference proteome</keyword>
<reference evidence="2" key="2">
    <citation type="submission" date="2023-06" db="EMBL/GenBank/DDBJ databases">
        <authorList>
            <person name="Ma L."/>
            <person name="Liu K.-W."/>
            <person name="Li Z."/>
            <person name="Hsiao Y.-Y."/>
            <person name="Qi Y."/>
            <person name="Fu T."/>
            <person name="Tang G."/>
            <person name="Zhang D."/>
            <person name="Sun W.-H."/>
            <person name="Liu D.-K."/>
            <person name="Li Y."/>
            <person name="Chen G.-Z."/>
            <person name="Liu X.-D."/>
            <person name="Liao X.-Y."/>
            <person name="Jiang Y.-T."/>
            <person name="Yu X."/>
            <person name="Hao Y."/>
            <person name="Huang J."/>
            <person name="Zhao X.-W."/>
            <person name="Ke S."/>
            <person name="Chen Y.-Y."/>
            <person name="Wu W.-L."/>
            <person name="Hsu J.-L."/>
            <person name="Lin Y.-F."/>
            <person name="Huang M.-D."/>
            <person name="Li C.-Y."/>
            <person name="Huang L."/>
            <person name="Wang Z.-W."/>
            <person name="Zhao X."/>
            <person name="Zhong W.-Y."/>
            <person name="Peng D.-H."/>
            <person name="Ahmad S."/>
            <person name="Lan S."/>
            <person name="Zhang J.-S."/>
            <person name="Tsai W.-C."/>
            <person name="Van De Peer Y."/>
            <person name="Liu Z.-J."/>
        </authorList>
    </citation>
    <scope>NUCLEOTIDE SEQUENCE</scope>
    <source>
        <strain evidence="2">CP</strain>
        <tissue evidence="2">Leaves</tissue>
    </source>
</reference>
<proteinExistence type="predicted"/>
<evidence type="ECO:0000313" key="2">
    <source>
        <dbReference type="EMBL" id="KAK1282521.1"/>
    </source>
</evidence>
<dbReference type="Proteomes" id="UP001180020">
    <property type="component" value="Unassembled WGS sequence"/>
</dbReference>
<organism evidence="2 3">
    <name type="scientific">Acorus calamus</name>
    <name type="common">Sweet flag</name>
    <dbReference type="NCBI Taxonomy" id="4465"/>
    <lineage>
        <taxon>Eukaryota</taxon>
        <taxon>Viridiplantae</taxon>
        <taxon>Streptophyta</taxon>
        <taxon>Embryophyta</taxon>
        <taxon>Tracheophyta</taxon>
        <taxon>Spermatophyta</taxon>
        <taxon>Magnoliopsida</taxon>
        <taxon>Liliopsida</taxon>
        <taxon>Acoraceae</taxon>
        <taxon>Acorus</taxon>
    </lineage>
</organism>
<evidence type="ECO:0008006" key="4">
    <source>
        <dbReference type="Google" id="ProtNLM"/>
    </source>
</evidence>
<feature type="transmembrane region" description="Helical" evidence="1">
    <location>
        <begin position="12"/>
        <end position="30"/>
    </location>
</feature>
<evidence type="ECO:0000256" key="1">
    <source>
        <dbReference type="SAM" id="Phobius"/>
    </source>
</evidence>
<keyword evidence="1" id="KW-0472">Membrane</keyword>
<keyword evidence="1" id="KW-1133">Transmembrane helix</keyword>
<accession>A0AAV9C0Z0</accession>
<gene>
    <name evidence="2" type="ORF">QJS10_CPB22g00832</name>
</gene>
<evidence type="ECO:0000313" key="3">
    <source>
        <dbReference type="Proteomes" id="UP001180020"/>
    </source>
</evidence>
<name>A0AAV9C0Z0_ACOCL</name>
<sequence>MCEKLFKITDVIMVAAVIALAIASIISLSWDSPRFDVVGIHINELNLTSTTVVPPKIDIDISITNPNIMRGVSIHPMNSKSSTNGNIVLFHNANRLGSGFMSEVLHLSRHSTSTVRVTFEGDGYTQWKENLLASADDKGRYTFNVVLYMPVSANMDMYGYWGVIKRQCWVVVEKPTTDDSKIVWESCMSVTDDY</sequence>
<dbReference type="EMBL" id="JAUJYO010000022">
    <property type="protein sequence ID" value="KAK1282521.1"/>
    <property type="molecule type" value="Genomic_DNA"/>
</dbReference>
<keyword evidence="1" id="KW-0812">Transmembrane</keyword>
<dbReference type="AlphaFoldDB" id="A0AAV9C0Z0"/>
<dbReference type="SUPFAM" id="SSF117070">
    <property type="entry name" value="LEA14-like"/>
    <property type="match status" value="1"/>
</dbReference>